<dbReference type="PaxDb" id="1123384-AJ81_02400"/>
<evidence type="ECO:0000256" key="12">
    <source>
        <dbReference type="RuleBase" id="RU361152"/>
    </source>
</evidence>
<dbReference type="InterPro" id="IPR022616">
    <property type="entry name" value="Glyco_hydro_4_C"/>
</dbReference>
<keyword evidence="5 12" id="KW-0520">NAD</keyword>
<dbReference type="PANTHER" id="PTHR32092:SF4">
    <property type="entry name" value="ALPHA-GLUCOSIDASE"/>
    <property type="match status" value="1"/>
</dbReference>
<evidence type="ECO:0000256" key="10">
    <source>
        <dbReference type="PIRSR" id="PIRSR601088-3"/>
    </source>
</evidence>
<name>A0A0X1KPV8_9THEM</name>
<gene>
    <name evidence="14" type="ORF">AJ81_02400</name>
</gene>
<organism evidence="14 15">
    <name type="scientific">Pseudothermotoga hypogea DSM 11164 = NBRC 106472</name>
    <dbReference type="NCBI Taxonomy" id="1123384"/>
    <lineage>
        <taxon>Bacteria</taxon>
        <taxon>Thermotogati</taxon>
        <taxon>Thermotogota</taxon>
        <taxon>Thermotogae</taxon>
        <taxon>Thermotogales</taxon>
        <taxon>Thermotogaceae</taxon>
        <taxon>Pseudothermotoga</taxon>
    </lineage>
</organism>
<keyword evidence="10" id="KW-0170">Cobalt</keyword>
<feature type="binding site" evidence="10">
    <location>
        <position position="174"/>
    </location>
    <ligand>
        <name>Mn(2+)</name>
        <dbReference type="ChEBI" id="CHEBI:29035"/>
    </ligand>
</feature>
<feature type="domain" description="Glycosyl hydrolase family 4 C-terminal" evidence="13">
    <location>
        <begin position="198"/>
        <end position="451"/>
    </location>
</feature>
<dbReference type="InterPro" id="IPR053487">
    <property type="entry name" value="Alpha-glycosidase"/>
</dbReference>
<dbReference type="InterPro" id="IPR019802">
    <property type="entry name" value="GlycHydrolase_4_CS"/>
</dbReference>
<feature type="binding site" evidence="10">
    <location>
        <position position="203"/>
    </location>
    <ligand>
        <name>Mn(2+)</name>
        <dbReference type="ChEBI" id="CHEBI:29035"/>
    </ligand>
</feature>
<keyword evidence="10" id="KW-0533">Nickel</keyword>
<evidence type="ECO:0000313" key="15">
    <source>
        <dbReference type="Proteomes" id="UP000077469"/>
    </source>
</evidence>
<dbReference type="Proteomes" id="UP000077469">
    <property type="component" value="Chromosome"/>
</dbReference>
<keyword evidence="3 10" id="KW-0479">Metal-binding</keyword>
<dbReference type="GO" id="GO:0046872">
    <property type="term" value="F:metal ion binding"/>
    <property type="evidence" value="ECO:0007669"/>
    <property type="project" value="UniProtKB-KW"/>
</dbReference>
<protein>
    <submittedName>
        <fullName evidence="14">Alpha-glucosidase</fullName>
    </submittedName>
</protein>
<comment type="cofactor">
    <cofactor evidence="1">
        <name>Mn(2+)</name>
        <dbReference type="ChEBI" id="CHEBI:29035"/>
    </cofactor>
</comment>
<dbReference type="STRING" id="1123384.AJ81_02400"/>
<dbReference type="Pfam" id="PF11975">
    <property type="entry name" value="Glyco_hydro_4C"/>
    <property type="match status" value="1"/>
</dbReference>
<evidence type="ECO:0000256" key="7">
    <source>
        <dbReference type="ARBA" id="ARBA00023277"/>
    </source>
</evidence>
<dbReference type="RefSeq" id="WP_031503731.1">
    <property type="nucleotide sequence ID" value="NC_022795.1"/>
</dbReference>
<evidence type="ECO:0000256" key="2">
    <source>
        <dbReference type="ARBA" id="ARBA00010141"/>
    </source>
</evidence>
<comment type="cofactor">
    <cofactor evidence="12">
        <name>NAD(+)</name>
        <dbReference type="ChEBI" id="CHEBI:57540"/>
    </cofactor>
    <text evidence="12">Binds 1 NAD(+) per subunit.</text>
</comment>
<dbReference type="PANTHER" id="PTHR32092">
    <property type="entry name" value="6-PHOSPHO-BETA-GLUCOSIDASE-RELATED"/>
    <property type="match status" value="1"/>
</dbReference>
<dbReference type="EMBL" id="CP007141">
    <property type="protein sequence ID" value="AJC73244.1"/>
    <property type="molecule type" value="Genomic_DNA"/>
</dbReference>
<evidence type="ECO:0000256" key="3">
    <source>
        <dbReference type="ARBA" id="ARBA00022723"/>
    </source>
</evidence>
<keyword evidence="4 12" id="KW-0378">Hydrolase</keyword>
<keyword evidence="8 12" id="KW-0326">Glycosidase</keyword>
<dbReference type="AlphaFoldDB" id="A0A0X1KPV8"/>
<dbReference type="PATRIC" id="fig|1123384.7.peg.474"/>
<dbReference type="Gene3D" id="3.90.1820.10">
    <property type="entry name" value="AglA-like glucosidase"/>
    <property type="match status" value="1"/>
</dbReference>
<dbReference type="InterPro" id="IPR053715">
    <property type="entry name" value="GH4_Enzyme_sf"/>
</dbReference>
<dbReference type="SUPFAM" id="SSF56327">
    <property type="entry name" value="LDH C-terminal domain-like"/>
    <property type="match status" value="1"/>
</dbReference>
<evidence type="ECO:0000256" key="5">
    <source>
        <dbReference type="ARBA" id="ARBA00023027"/>
    </source>
</evidence>
<evidence type="ECO:0000256" key="9">
    <source>
        <dbReference type="PIRSR" id="PIRSR601088-2"/>
    </source>
</evidence>
<dbReference type="PROSITE" id="PS01324">
    <property type="entry name" value="GLYCOSYL_HYDROL_F4"/>
    <property type="match status" value="1"/>
</dbReference>
<keyword evidence="7" id="KW-0119">Carbohydrate metabolism</keyword>
<accession>A0A0X1KPV8</accession>
<evidence type="ECO:0000313" key="14">
    <source>
        <dbReference type="EMBL" id="AJC73244.1"/>
    </source>
</evidence>
<dbReference type="InterPro" id="IPR001088">
    <property type="entry name" value="Glyco_hydro_4"/>
</dbReference>
<dbReference type="CDD" id="cd05297">
    <property type="entry name" value="GH4_alpha_glucosidase_galactosidase"/>
    <property type="match status" value="1"/>
</dbReference>
<dbReference type="Pfam" id="PF02056">
    <property type="entry name" value="Glyco_hydro_4"/>
    <property type="match status" value="1"/>
</dbReference>
<reference evidence="14 15" key="1">
    <citation type="submission" date="2014-01" db="EMBL/GenBank/DDBJ databases">
        <title>Genome sequencing of Thermotog hypogea.</title>
        <authorList>
            <person name="Zhang X."/>
            <person name="Alvare G."/>
            <person name="Fristensky B."/>
            <person name="Chen L."/>
            <person name="Suen T."/>
            <person name="Chen Q."/>
            <person name="Ma K."/>
        </authorList>
    </citation>
    <scope>NUCLEOTIDE SEQUENCE [LARGE SCALE GENOMIC DNA]</scope>
    <source>
        <strain evidence="14 15">DSM 11164</strain>
    </source>
</reference>
<evidence type="ECO:0000256" key="1">
    <source>
        <dbReference type="ARBA" id="ARBA00001936"/>
    </source>
</evidence>
<dbReference type="OrthoDB" id="9808275at2"/>
<evidence type="ECO:0000256" key="11">
    <source>
        <dbReference type="PIRSR" id="PIRSR601088-4"/>
    </source>
</evidence>
<feature type="binding site" evidence="9">
    <location>
        <position position="153"/>
    </location>
    <ligand>
        <name>substrate</name>
    </ligand>
</feature>
<dbReference type="GO" id="GO:0004553">
    <property type="term" value="F:hydrolase activity, hydrolyzing O-glycosyl compounds"/>
    <property type="evidence" value="ECO:0007669"/>
    <property type="project" value="InterPro"/>
</dbReference>
<evidence type="ECO:0000259" key="13">
    <source>
        <dbReference type="Pfam" id="PF11975"/>
    </source>
</evidence>
<dbReference type="GO" id="GO:0016616">
    <property type="term" value="F:oxidoreductase activity, acting on the CH-OH group of donors, NAD or NADP as acceptor"/>
    <property type="evidence" value="ECO:0007669"/>
    <property type="project" value="InterPro"/>
</dbReference>
<dbReference type="NCBIfam" id="NF041089">
    <property type="entry name" value="alpha_gluc_AglA"/>
    <property type="match status" value="1"/>
</dbReference>
<keyword evidence="6 10" id="KW-0464">Manganese</keyword>
<evidence type="ECO:0000256" key="4">
    <source>
        <dbReference type="ARBA" id="ARBA00022801"/>
    </source>
</evidence>
<keyword evidence="15" id="KW-1185">Reference proteome</keyword>
<dbReference type="KEGG" id="phy:AJ81_02400"/>
<dbReference type="InterPro" id="IPR015955">
    <property type="entry name" value="Lactate_DH/Glyco_Ohase_4_C"/>
</dbReference>
<proteinExistence type="inferred from homology"/>
<evidence type="ECO:0000256" key="8">
    <source>
        <dbReference type="ARBA" id="ARBA00023295"/>
    </source>
</evidence>
<dbReference type="SUPFAM" id="SSF51735">
    <property type="entry name" value="NAD(P)-binding Rossmann-fold domains"/>
    <property type="match status" value="1"/>
</dbReference>
<dbReference type="InterPro" id="IPR036291">
    <property type="entry name" value="NAD(P)-bd_dom_sf"/>
</dbReference>
<sequence>MAPVKISIIGAGSAVFSMRLVNDLCKTKGLAGSLVSLMDVDEQRLNGVHELASRYVRELGADLRFEKTTSLETCLHEADFVINTALVGGHAYLNKVRAIGEKHGYYRGIDAQELNMVTDYCTITNFNQLKFFVDVARLMEKICPNAWLLQTANPVFEGTNLISRCSNIKVVGFCHGHYGVIEMAEALGLDENKMDWQVAGFNHAIWLNRFIYDGRNGYELLEKWIQEGNLEKWRPKNPFDLQMSPAAIDMYRFYGIMPIGDTVRNSTWYYNKDFETKKKWYGEPWGGPDSEEGWKWYEQQLKTTTDAIDFLSKNRTLKLLSLNTYLKFLPKGAVPVEMKKEVEVFSSPDKLSGEQHIPFIDSLVNNNARRFVINVPNEGYIEGVPNGVFVEVPAIVDKDGWHVEKIEPKLTDKVLRFYLWPRMMRMEWALHAIMNGDKAALIEFLMRDPRTKTLEQAKAVIEEILNLPENQQMKTHYEKGLKL</sequence>
<feature type="site" description="Increases basicity of active site Tyr" evidence="11">
    <location>
        <position position="113"/>
    </location>
</feature>
<keyword evidence="10" id="KW-0408">Iron</keyword>
<comment type="similarity">
    <text evidence="2 12">Belongs to the glycosyl hydrolase 4 family.</text>
</comment>
<dbReference type="GO" id="GO:0005975">
    <property type="term" value="P:carbohydrate metabolic process"/>
    <property type="evidence" value="ECO:0007669"/>
    <property type="project" value="InterPro"/>
</dbReference>
<evidence type="ECO:0000256" key="6">
    <source>
        <dbReference type="ARBA" id="ARBA00023211"/>
    </source>
</evidence>
<dbReference type="PRINTS" id="PR00732">
    <property type="entry name" value="GLHYDRLASE4"/>
</dbReference>